<dbReference type="CDD" id="cd00093">
    <property type="entry name" value="HTH_XRE"/>
    <property type="match status" value="1"/>
</dbReference>
<feature type="domain" description="HTH cro/C1-type" evidence="1">
    <location>
        <begin position="20"/>
        <end position="78"/>
    </location>
</feature>
<dbReference type="RefSeq" id="WP_221402293.1">
    <property type="nucleotide sequence ID" value="NZ_JACHWI010000003.1"/>
</dbReference>
<organism evidence="2 3">
    <name type="scientific">Actinoplanes lutulentus</name>
    <dbReference type="NCBI Taxonomy" id="1287878"/>
    <lineage>
        <taxon>Bacteria</taxon>
        <taxon>Bacillati</taxon>
        <taxon>Actinomycetota</taxon>
        <taxon>Actinomycetes</taxon>
        <taxon>Micromonosporales</taxon>
        <taxon>Micromonosporaceae</taxon>
        <taxon>Actinoplanes</taxon>
    </lineage>
</organism>
<reference evidence="2 3" key="1">
    <citation type="submission" date="2018-06" db="EMBL/GenBank/DDBJ databases">
        <title>Genomic Encyclopedia of Type Strains, Phase III (KMG-III): the genomes of soil and plant-associated and newly described type strains.</title>
        <authorList>
            <person name="Whitman W."/>
        </authorList>
    </citation>
    <scope>NUCLEOTIDE SEQUENCE [LARGE SCALE GENOMIC DNA]</scope>
    <source>
        <strain evidence="2 3">CGMCC 4.7090</strain>
    </source>
</reference>
<dbReference type="GO" id="GO:0003677">
    <property type="term" value="F:DNA binding"/>
    <property type="evidence" value="ECO:0007669"/>
    <property type="project" value="InterPro"/>
</dbReference>
<dbReference type="InterPro" id="IPR001387">
    <property type="entry name" value="Cro/C1-type_HTH"/>
</dbReference>
<comment type="caution">
    <text evidence="2">The sequence shown here is derived from an EMBL/GenBank/DDBJ whole genome shotgun (WGS) entry which is preliminary data.</text>
</comment>
<keyword evidence="3" id="KW-1185">Reference proteome</keyword>
<evidence type="ECO:0000259" key="1">
    <source>
        <dbReference type="PROSITE" id="PS50943"/>
    </source>
</evidence>
<name>A0A327ZPU3_9ACTN</name>
<dbReference type="Pfam" id="PF13560">
    <property type="entry name" value="HTH_31"/>
    <property type="match status" value="1"/>
</dbReference>
<gene>
    <name evidence="2" type="ORF">B0I29_102564</name>
</gene>
<dbReference type="InterPro" id="IPR043917">
    <property type="entry name" value="DUF5753"/>
</dbReference>
<sequence length="297" mass="34181">MGVTQGEPPAVARRRVRFALRRFRAATGLNQSQVAKRLSWSLSKIQRIEGGEVAVSVTDLRALFDLYGIEDGPETDRLVEDAQIARRQRWHEAAEYRRHLSKGVRQLLQFEAEARVIKVYQPALVPGVLQTSAYANSVLNWWDKSLSADDRRVRYDVRMLRKRQILDRRAGPEYHLILDQSALLREVGGARVMAEQLESLEEVSRLANVHVRCVPFDKGPHAAVLGPFQIIDLGEGDDDDAVLYREFYNRDNVTHDPDEIEFYRVVFEKLWSNCRDEDSTRRAILLESLRLRQSLEG</sequence>
<dbReference type="SMART" id="SM00530">
    <property type="entry name" value="HTH_XRE"/>
    <property type="match status" value="1"/>
</dbReference>
<dbReference type="Proteomes" id="UP000249341">
    <property type="component" value="Unassembled WGS sequence"/>
</dbReference>
<proteinExistence type="predicted"/>
<dbReference type="Gene3D" id="1.10.260.40">
    <property type="entry name" value="lambda repressor-like DNA-binding domains"/>
    <property type="match status" value="1"/>
</dbReference>
<evidence type="ECO:0000313" key="3">
    <source>
        <dbReference type="Proteomes" id="UP000249341"/>
    </source>
</evidence>
<dbReference type="EMBL" id="QLMJ01000002">
    <property type="protein sequence ID" value="RAK42738.1"/>
    <property type="molecule type" value="Genomic_DNA"/>
</dbReference>
<protein>
    <submittedName>
        <fullName evidence="2">Helix-turn-helix protein</fullName>
    </submittedName>
</protein>
<dbReference type="PROSITE" id="PS50943">
    <property type="entry name" value="HTH_CROC1"/>
    <property type="match status" value="1"/>
</dbReference>
<dbReference type="Pfam" id="PF19054">
    <property type="entry name" value="DUF5753"/>
    <property type="match status" value="1"/>
</dbReference>
<accession>A0A327ZPU3</accession>
<dbReference type="InterPro" id="IPR010982">
    <property type="entry name" value="Lambda_DNA-bd_dom_sf"/>
</dbReference>
<evidence type="ECO:0000313" key="2">
    <source>
        <dbReference type="EMBL" id="RAK42738.1"/>
    </source>
</evidence>
<dbReference type="SUPFAM" id="SSF47413">
    <property type="entry name" value="lambda repressor-like DNA-binding domains"/>
    <property type="match status" value="1"/>
</dbReference>
<dbReference type="AlphaFoldDB" id="A0A327ZPU3"/>